<dbReference type="Proteomes" id="UP000221653">
    <property type="component" value="Unassembled WGS sequence"/>
</dbReference>
<feature type="region of interest" description="Disordered" evidence="3">
    <location>
        <begin position="169"/>
        <end position="199"/>
    </location>
</feature>
<feature type="signal peptide" evidence="4">
    <location>
        <begin position="1"/>
        <end position="21"/>
    </location>
</feature>
<evidence type="ECO:0000256" key="2">
    <source>
        <dbReference type="ARBA" id="ARBA00093774"/>
    </source>
</evidence>
<evidence type="ECO:0000313" key="6">
    <source>
        <dbReference type="EMBL" id="PFG28416.1"/>
    </source>
</evidence>
<dbReference type="OrthoDB" id="4567960at2"/>
<dbReference type="Pfam" id="PF26580">
    <property type="entry name" value="Mtb12_C"/>
    <property type="match status" value="1"/>
</dbReference>
<evidence type="ECO:0000256" key="1">
    <source>
        <dbReference type="ARBA" id="ARBA00022729"/>
    </source>
</evidence>
<dbReference type="PROSITE" id="PS51257">
    <property type="entry name" value="PROKAR_LIPOPROTEIN"/>
    <property type="match status" value="1"/>
</dbReference>
<evidence type="ECO:0000259" key="5">
    <source>
        <dbReference type="Pfam" id="PF26580"/>
    </source>
</evidence>
<protein>
    <recommendedName>
        <fullName evidence="5">Low molecular weight antigen MTB12-like C-terminal domain-containing protein</fullName>
    </recommendedName>
</protein>
<feature type="compositionally biased region" description="Low complexity" evidence="3">
    <location>
        <begin position="30"/>
        <end position="46"/>
    </location>
</feature>
<evidence type="ECO:0000313" key="7">
    <source>
        <dbReference type="Proteomes" id="UP000221653"/>
    </source>
</evidence>
<keyword evidence="1 4" id="KW-0732">Signal</keyword>
<feature type="domain" description="Low molecular weight antigen MTB12-like C-terminal" evidence="5">
    <location>
        <begin position="47"/>
        <end position="156"/>
    </location>
</feature>
<dbReference type="AlphaFoldDB" id="A0A2A9DPY9"/>
<feature type="chain" id="PRO_5039276284" description="Low molecular weight antigen MTB12-like C-terminal domain-containing protein" evidence="4">
    <location>
        <begin position="22"/>
        <end position="199"/>
    </location>
</feature>
<organism evidence="6 7">
    <name type="scientific">Corynebacterium renale</name>
    <dbReference type="NCBI Taxonomy" id="1724"/>
    <lineage>
        <taxon>Bacteria</taxon>
        <taxon>Bacillati</taxon>
        <taxon>Actinomycetota</taxon>
        <taxon>Actinomycetes</taxon>
        <taxon>Mycobacteriales</taxon>
        <taxon>Corynebacteriaceae</taxon>
        <taxon>Corynebacterium</taxon>
    </lineage>
</organism>
<reference evidence="6 7" key="1">
    <citation type="submission" date="2017-10" db="EMBL/GenBank/DDBJ databases">
        <title>Sequencing the genomes of 1000 actinobacteria strains.</title>
        <authorList>
            <person name="Klenk H.-P."/>
        </authorList>
    </citation>
    <scope>NUCLEOTIDE SEQUENCE [LARGE SCALE GENOMIC DNA]</scope>
    <source>
        <strain evidence="6 7">DSM 20688</strain>
    </source>
</reference>
<evidence type="ECO:0000256" key="3">
    <source>
        <dbReference type="SAM" id="MobiDB-lite"/>
    </source>
</evidence>
<dbReference type="EMBL" id="PDJF01000001">
    <property type="protein sequence ID" value="PFG28416.1"/>
    <property type="molecule type" value="Genomic_DNA"/>
</dbReference>
<comment type="caution">
    <text evidence="6">The sequence shown here is derived from an EMBL/GenBank/DDBJ whole genome shotgun (WGS) entry which is preliminary data.</text>
</comment>
<name>A0A2A9DPY9_9CORY</name>
<dbReference type="STRING" id="1724.GCA_001044175_01177"/>
<comment type="similarity">
    <text evidence="2">Belongs to the MTB12 family.</text>
</comment>
<keyword evidence="7" id="KW-1185">Reference proteome</keyword>
<feature type="compositionally biased region" description="Low complexity" evidence="3">
    <location>
        <begin position="171"/>
        <end position="199"/>
    </location>
</feature>
<dbReference type="InterPro" id="IPR058644">
    <property type="entry name" value="Mtb12-like_C"/>
</dbReference>
<dbReference type="RefSeq" id="WP_048379358.1">
    <property type="nucleotide sequence ID" value="NZ_LDYE01000003.1"/>
</dbReference>
<proteinExistence type="inferred from homology"/>
<feature type="region of interest" description="Disordered" evidence="3">
    <location>
        <begin position="25"/>
        <end position="46"/>
    </location>
</feature>
<gene>
    <name evidence="6" type="ORF">ATK06_1527</name>
</gene>
<sequence>MKISALGATAAVVGLSLTLTACGGGDDSKTTTAQSSSATTSAAATAPMPTAADLNAVLATATDPNATVEQKVATVQGSETAPELFEVMTASKAESGADFQVVDPVLPGYTTESVLATVNFTLPDRPAQVADNVEFVYEDGTWKLSDSWACTLISSTVPDQLPAMCNDKVSAPIAQDPAPAPEAPADQPAPEAPAEAPAP</sequence>
<evidence type="ECO:0000256" key="4">
    <source>
        <dbReference type="SAM" id="SignalP"/>
    </source>
</evidence>
<accession>A0A2A9DPY9</accession>